<evidence type="ECO:0000256" key="2">
    <source>
        <dbReference type="ARBA" id="ARBA00022777"/>
    </source>
</evidence>
<keyword evidence="6" id="KW-1185">Reference proteome</keyword>
<dbReference type="AlphaFoldDB" id="F5XNH3"/>
<dbReference type="Pfam" id="PF07730">
    <property type="entry name" value="HisKA_3"/>
    <property type="match status" value="1"/>
</dbReference>
<dbReference type="Proteomes" id="UP000007947">
    <property type="component" value="Chromosome"/>
</dbReference>
<dbReference type="InterPro" id="IPR005467">
    <property type="entry name" value="His_kinase_dom"/>
</dbReference>
<keyword evidence="1" id="KW-0808">Transferase</keyword>
<evidence type="ECO:0000259" key="4">
    <source>
        <dbReference type="PROSITE" id="PS50109"/>
    </source>
</evidence>
<gene>
    <name evidence="5" type="ordered locus">MLP_10730</name>
</gene>
<dbReference type="HOGENOM" id="CLU_634328_0_0_11"/>
<dbReference type="Gene3D" id="3.30.565.10">
    <property type="entry name" value="Histidine kinase-like ATPase, C-terminal domain"/>
    <property type="match status" value="1"/>
</dbReference>
<feature type="domain" description="Histidine kinase" evidence="4">
    <location>
        <begin position="233"/>
        <end position="432"/>
    </location>
</feature>
<dbReference type="InterPro" id="IPR050482">
    <property type="entry name" value="Sensor_HK_TwoCompSys"/>
</dbReference>
<dbReference type="PROSITE" id="PS50109">
    <property type="entry name" value="HIS_KIN"/>
    <property type="match status" value="1"/>
</dbReference>
<reference evidence="5 6" key="1">
    <citation type="submission" date="2011-05" db="EMBL/GenBank/DDBJ databases">
        <title>Whole genome sequence of Microlunatus phosphovorus NM-1.</title>
        <authorList>
            <person name="Hosoyama A."/>
            <person name="Sasaki K."/>
            <person name="Harada T."/>
            <person name="Igarashi R."/>
            <person name="Kawakoshi A."/>
            <person name="Sasagawa M."/>
            <person name="Fukada J."/>
            <person name="Nakamura S."/>
            <person name="Katano Y."/>
            <person name="Hanada S."/>
            <person name="Kamagata Y."/>
            <person name="Nakamura N."/>
            <person name="Yamazaki S."/>
            <person name="Fujita N."/>
        </authorList>
    </citation>
    <scope>NUCLEOTIDE SEQUENCE [LARGE SCALE GENOMIC DNA]</scope>
    <source>
        <strain evidence="6">ATCC 700054 / DSM 10555 / JCM 9379 / NBRC 101784 / NCIMB 13414 / VKM Ac-1990 / NM-1</strain>
    </source>
</reference>
<dbReference type="SMART" id="SM00387">
    <property type="entry name" value="HATPase_c"/>
    <property type="match status" value="1"/>
</dbReference>
<dbReference type="PANTHER" id="PTHR24421">
    <property type="entry name" value="NITRATE/NITRITE SENSOR PROTEIN NARX-RELATED"/>
    <property type="match status" value="1"/>
</dbReference>
<protein>
    <submittedName>
        <fullName evidence="5">Putative two-component system histidine kinase</fullName>
    </submittedName>
</protein>
<evidence type="ECO:0000313" key="5">
    <source>
        <dbReference type="EMBL" id="BAK34087.1"/>
    </source>
</evidence>
<dbReference type="Gene3D" id="1.20.5.1930">
    <property type="match status" value="1"/>
</dbReference>
<dbReference type="GO" id="GO:0046983">
    <property type="term" value="F:protein dimerization activity"/>
    <property type="evidence" value="ECO:0007669"/>
    <property type="project" value="InterPro"/>
</dbReference>
<name>F5XNH3_MICPN</name>
<dbReference type="eggNOG" id="COG4585">
    <property type="taxonomic scope" value="Bacteria"/>
</dbReference>
<evidence type="ECO:0000313" key="6">
    <source>
        <dbReference type="Proteomes" id="UP000007947"/>
    </source>
</evidence>
<dbReference type="InterPro" id="IPR011712">
    <property type="entry name" value="Sig_transdc_His_kin_sub3_dim/P"/>
</dbReference>
<dbReference type="Pfam" id="PF02518">
    <property type="entry name" value="HATPase_c"/>
    <property type="match status" value="1"/>
</dbReference>
<sequence length="432" mass="45570">MRRAVTVHLLTVTGALILVTVLVAGASWVFARGEAFRMAGQTGLAVTDVVLGPLSEADLGPEATVDRAALTELFHPFLSSGVLYRVKVWRVEGDEAVVIYSDVPAVEGDRRPYDPELAARMAAQPTVVAMVPQTPEHRYENDQADRLLEVYRAFTDRAGTQLRLEVYVPASVAATTRVVLAHALPVSLAGLLVLSAATLPLAVRLARRVSRIEADRSELVRAALEASEAERTSLARWLHDGLVQHLATTGVIIDLVLGRADQLESADRRLLEQAHALADEDLTALRGKLGELAGPVVAATDLAGVVEALAAELTRTSEGVPAVTVQVPDDPELAPGTRALLLSVVAELLRNAVRHAAAETVTVRVDQGPGIVTILVSDDGQGWPVELTEEPGHAGLRLATAAVEAAGGRLRLLPGAAADGTGATALITLPRP</sequence>
<dbReference type="KEGG" id="mph:MLP_10730"/>
<dbReference type="STRING" id="1032480.MLP_10730"/>
<keyword evidence="3" id="KW-0902">Two-component regulatory system</keyword>
<evidence type="ECO:0000256" key="3">
    <source>
        <dbReference type="ARBA" id="ARBA00023012"/>
    </source>
</evidence>
<dbReference type="GO" id="GO:0016020">
    <property type="term" value="C:membrane"/>
    <property type="evidence" value="ECO:0007669"/>
    <property type="project" value="InterPro"/>
</dbReference>
<proteinExistence type="predicted"/>
<dbReference type="InterPro" id="IPR003594">
    <property type="entry name" value="HATPase_dom"/>
</dbReference>
<dbReference type="CDD" id="cd16917">
    <property type="entry name" value="HATPase_UhpB-NarQ-NarX-like"/>
    <property type="match status" value="1"/>
</dbReference>
<dbReference type="GO" id="GO:0000155">
    <property type="term" value="F:phosphorelay sensor kinase activity"/>
    <property type="evidence" value="ECO:0007669"/>
    <property type="project" value="InterPro"/>
</dbReference>
<dbReference type="EMBL" id="AP012204">
    <property type="protein sequence ID" value="BAK34087.1"/>
    <property type="molecule type" value="Genomic_DNA"/>
</dbReference>
<accession>F5XNH3</accession>
<dbReference type="SUPFAM" id="SSF55874">
    <property type="entry name" value="ATPase domain of HSP90 chaperone/DNA topoisomerase II/histidine kinase"/>
    <property type="match status" value="1"/>
</dbReference>
<keyword evidence="2 5" id="KW-0418">Kinase</keyword>
<evidence type="ECO:0000256" key="1">
    <source>
        <dbReference type="ARBA" id="ARBA00022679"/>
    </source>
</evidence>
<organism evidence="5 6">
    <name type="scientific">Microlunatus phosphovorus (strain ATCC 700054 / DSM 10555 / JCM 9379 / NBRC 101784 / NCIMB 13414 / VKM Ac-1990 / NM-1)</name>
    <dbReference type="NCBI Taxonomy" id="1032480"/>
    <lineage>
        <taxon>Bacteria</taxon>
        <taxon>Bacillati</taxon>
        <taxon>Actinomycetota</taxon>
        <taxon>Actinomycetes</taxon>
        <taxon>Propionibacteriales</taxon>
        <taxon>Propionibacteriaceae</taxon>
        <taxon>Microlunatus</taxon>
    </lineage>
</organism>
<dbReference type="InterPro" id="IPR036890">
    <property type="entry name" value="HATPase_C_sf"/>
</dbReference>